<dbReference type="Proteomes" id="UP000024635">
    <property type="component" value="Unassembled WGS sequence"/>
</dbReference>
<feature type="region of interest" description="Disordered" evidence="7">
    <location>
        <begin position="97"/>
        <end position="152"/>
    </location>
</feature>
<dbReference type="GO" id="GO:0042058">
    <property type="term" value="P:regulation of epidermal growth factor receptor signaling pathway"/>
    <property type="evidence" value="ECO:0007669"/>
    <property type="project" value="TreeGrafter"/>
</dbReference>
<dbReference type="AlphaFoldDB" id="A0A016RVR4"/>
<evidence type="ECO:0000256" key="2">
    <source>
        <dbReference type="ARBA" id="ARBA00009045"/>
    </source>
</evidence>
<feature type="domain" description="Peptidase S54 rhomboid" evidence="9">
    <location>
        <begin position="899"/>
        <end position="1035"/>
    </location>
</feature>
<evidence type="ECO:0000256" key="6">
    <source>
        <dbReference type="ARBA" id="ARBA00023136"/>
    </source>
</evidence>
<feature type="transmembrane region" description="Helical" evidence="8">
    <location>
        <begin position="996"/>
        <end position="1015"/>
    </location>
</feature>
<feature type="transmembrane region" description="Helical" evidence="8">
    <location>
        <begin position="941"/>
        <end position="959"/>
    </location>
</feature>
<dbReference type="GO" id="GO:0004252">
    <property type="term" value="F:serine-type endopeptidase activity"/>
    <property type="evidence" value="ECO:0007669"/>
    <property type="project" value="InterPro"/>
</dbReference>
<feature type="region of interest" description="Disordered" evidence="7">
    <location>
        <begin position="310"/>
        <end position="351"/>
    </location>
</feature>
<evidence type="ECO:0000313" key="11">
    <source>
        <dbReference type="Proteomes" id="UP000024635"/>
    </source>
</evidence>
<dbReference type="SUPFAM" id="SSF144091">
    <property type="entry name" value="Rhomboid-like"/>
    <property type="match status" value="1"/>
</dbReference>
<sequence>MAGHLMRLNDHRWTGAVNDWTPRNVKRTTGRPPTRWSDFFTKSFKEGYDAVCSLYVRILTFPVYLLLSYDACAMAGTPQQLENLATVITLATPTTMAEPGSGLSRSLPTSSNVPDTSNGSGKPREHRESETSAQSLPPPTIPHNHQRPPLDRGQSQIQMALNGSANFVGWNDQEGEIRRNWGSKRLRFLAKKYNLNQRRALTEARSIDASPPHYDVVDHPAFTAHEQPHPQPAVSMDPSFSFPSHYGVGTPAYDAGTPGSIARSLSQASESYARPRAERRDSVVRAAYGSAANVAKRGLASTPRLHRVPLSSRQSFDTDVFESDRASSPASVESSQAADAAVPQTPHEAGVGARLAGEEYARRTEPPIAEETPSELSSFEQEADNYMKHLRATAGCSHPEEIEMFEIDKSSLYVTSTDEPRDDEKPPRPKLSSQDRIDTDDLFFAFSPEEDESRRFAAVSEEKDRPLATVMSVPKLPPLSLRTVSSRMYRGGISRMDIGDGRLHIPIGKVSLGPVVEEDRLEVTQPDRPLLEAIKPFTRAIPRYPLIKQASVVETCKRGVVEGVLLNLGHQSGKLFIPRYRRYRGIGALSSFYDGSLHRDKIDALDPEIRDIVERGSDERPLFTWWVTLVQVLVCIVSLVFYGLGPVGWERVEMKEEVIDVSLALRQVSYYEPVNLWIGPRFADLIRLGAKYSPCMRREPGLWRLIEEERVKENGTGCCVFNDRTGCYQTGQSSCPRTLATWHKWSRPSPPALKKSKSESSLSDLDRNSNDVTLSRRRGSVALAASIHSWRTAGAVCGQDPDFCARPPSVRPYEWPDDLTRWPICEQHRQGGFLPPHMTCQVTGRPCCIQMQGQCRITTREYCTFVKGHYHENATLCSQVNCFSDICGMLPFLWRDRPDQFYRMFFSLFLHAGVFHLALTIWVQMWLMLDLEMLIGWKRMAILYIGSGIGGNFASAIFVPYSPEVGPSGSHLGIMAALVIDLYHHRSIIVRPQRELGKHMCTVLLLFLTGLLPWVDNWAHLFGFIFGLLITIVTFPYLDFESQEKPRQGCRSSLSRRNLAIVVALISCIFLYTLLGYIYFNSIEVNCPWCQYFNCINLKFITGSNHFCDNTGQKLSQWLPI</sequence>
<accession>A0A016RVR4</accession>
<dbReference type="Gene3D" id="1.20.1540.10">
    <property type="entry name" value="Rhomboid-like"/>
    <property type="match status" value="1"/>
</dbReference>
<name>A0A016RVR4_9BILA</name>
<dbReference type="EMBL" id="JARK01001701">
    <property type="protein sequence ID" value="EYB82197.1"/>
    <property type="molecule type" value="Genomic_DNA"/>
</dbReference>
<dbReference type="STRING" id="53326.A0A016RVR4"/>
<reference evidence="11" key="1">
    <citation type="journal article" date="2015" name="Nat. Genet.">
        <title>The genome and transcriptome of the zoonotic hookworm Ancylostoma ceylanicum identify infection-specific gene families.</title>
        <authorList>
            <person name="Schwarz E.M."/>
            <person name="Hu Y."/>
            <person name="Antoshechkin I."/>
            <person name="Miller M.M."/>
            <person name="Sternberg P.W."/>
            <person name="Aroian R.V."/>
        </authorList>
    </citation>
    <scope>NUCLEOTIDE SEQUENCE</scope>
    <source>
        <strain evidence="11">HY135</strain>
    </source>
</reference>
<keyword evidence="11" id="KW-1185">Reference proteome</keyword>
<comment type="subcellular location">
    <subcellularLocation>
        <location evidence="1">Endoplasmic reticulum membrane</location>
        <topology evidence="1">Multi-pass membrane protein</topology>
    </subcellularLocation>
</comment>
<proteinExistence type="inferred from homology"/>
<feature type="compositionally biased region" description="Basic and acidic residues" evidence="7">
    <location>
        <begin position="418"/>
        <end position="436"/>
    </location>
</feature>
<dbReference type="PANTHER" id="PTHR45965">
    <property type="entry name" value="INACTIVE RHOMBOID PROTEIN"/>
    <property type="match status" value="1"/>
</dbReference>
<feature type="transmembrane region" description="Helical" evidence="8">
    <location>
        <begin position="906"/>
        <end position="929"/>
    </location>
</feature>
<dbReference type="GO" id="GO:0005789">
    <property type="term" value="C:endoplasmic reticulum membrane"/>
    <property type="evidence" value="ECO:0007669"/>
    <property type="project" value="UniProtKB-SubCell"/>
</dbReference>
<keyword evidence="6 8" id="KW-0472">Membrane</keyword>
<feature type="region of interest" description="Disordered" evidence="7">
    <location>
        <begin position="408"/>
        <end position="436"/>
    </location>
</feature>
<keyword evidence="5 8" id="KW-1133">Transmembrane helix</keyword>
<feature type="compositionally biased region" description="Polar residues" evidence="7">
    <location>
        <begin position="103"/>
        <end position="120"/>
    </location>
</feature>
<protein>
    <recommendedName>
        <fullName evidence="9">Peptidase S54 rhomboid domain-containing protein</fullName>
    </recommendedName>
</protein>
<evidence type="ECO:0000256" key="3">
    <source>
        <dbReference type="ARBA" id="ARBA00022692"/>
    </source>
</evidence>
<dbReference type="InterPro" id="IPR035952">
    <property type="entry name" value="Rhomboid-like_sf"/>
</dbReference>
<feature type="region of interest" description="Disordered" evidence="7">
    <location>
        <begin position="258"/>
        <end position="280"/>
    </location>
</feature>
<dbReference type="PANTHER" id="PTHR45965:SF3">
    <property type="entry name" value="INACTIVE RHOMBOID PROTEIN 1"/>
    <property type="match status" value="1"/>
</dbReference>
<evidence type="ECO:0000256" key="7">
    <source>
        <dbReference type="SAM" id="MobiDB-lite"/>
    </source>
</evidence>
<feature type="compositionally biased region" description="Polar residues" evidence="7">
    <location>
        <begin position="326"/>
        <end position="337"/>
    </location>
</feature>
<dbReference type="GO" id="GO:0050708">
    <property type="term" value="P:regulation of protein secretion"/>
    <property type="evidence" value="ECO:0007669"/>
    <property type="project" value="TreeGrafter"/>
</dbReference>
<evidence type="ECO:0000313" key="10">
    <source>
        <dbReference type="EMBL" id="EYB82197.1"/>
    </source>
</evidence>
<dbReference type="FunFam" id="1.20.1540.10:FF:000025">
    <property type="entry name" value="Putative rhomboid family"/>
    <property type="match status" value="1"/>
</dbReference>
<evidence type="ECO:0000259" key="9">
    <source>
        <dbReference type="Pfam" id="PF01694"/>
    </source>
</evidence>
<keyword evidence="3 8" id="KW-0812">Transmembrane</keyword>
<dbReference type="InterPro" id="IPR051512">
    <property type="entry name" value="Inactive_Rhomboid"/>
</dbReference>
<dbReference type="OrthoDB" id="2146116at2759"/>
<keyword evidence="4" id="KW-0256">Endoplasmic reticulum</keyword>
<organism evidence="10 11">
    <name type="scientific">Ancylostoma ceylanicum</name>
    <dbReference type="NCBI Taxonomy" id="53326"/>
    <lineage>
        <taxon>Eukaryota</taxon>
        <taxon>Metazoa</taxon>
        <taxon>Ecdysozoa</taxon>
        <taxon>Nematoda</taxon>
        <taxon>Chromadorea</taxon>
        <taxon>Rhabditida</taxon>
        <taxon>Rhabditina</taxon>
        <taxon>Rhabditomorpha</taxon>
        <taxon>Strongyloidea</taxon>
        <taxon>Ancylostomatidae</taxon>
        <taxon>Ancylostomatinae</taxon>
        <taxon>Ancylostoma</taxon>
    </lineage>
</organism>
<feature type="region of interest" description="Disordered" evidence="7">
    <location>
        <begin position="746"/>
        <end position="769"/>
    </location>
</feature>
<comment type="similarity">
    <text evidence="2">Belongs to the peptidase S54 family.</text>
</comment>
<dbReference type="InterPro" id="IPR022764">
    <property type="entry name" value="Peptidase_S54_rhomboid_dom"/>
</dbReference>
<comment type="caution">
    <text evidence="10">The sequence shown here is derived from an EMBL/GenBank/DDBJ whole genome shotgun (WGS) entry which is preliminary data.</text>
</comment>
<evidence type="ECO:0000256" key="4">
    <source>
        <dbReference type="ARBA" id="ARBA00022824"/>
    </source>
</evidence>
<evidence type="ECO:0000256" key="5">
    <source>
        <dbReference type="ARBA" id="ARBA00022989"/>
    </source>
</evidence>
<feature type="transmembrane region" description="Helical" evidence="8">
    <location>
        <begin position="623"/>
        <end position="645"/>
    </location>
</feature>
<feature type="transmembrane region" description="Helical" evidence="8">
    <location>
        <begin position="1021"/>
        <end position="1038"/>
    </location>
</feature>
<evidence type="ECO:0000256" key="8">
    <source>
        <dbReference type="SAM" id="Phobius"/>
    </source>
</evidence>
<gene>
    <name evidence="10" type="primary">Acey_s0365.g3602</name>
    <name evidence="10" type="ORF">Y032_0365g3602</name>
</gene>
<dbReference type="Pfam" id="PF01694">
    <property type="entry name" value="Rhomboid"/>
    <property type="match status" value="1"/>
</dbReference>
<feature type="transmembrane region" description="Helical" evidence="8">
    <location>
        <begin position="1059"/>
        <end position="1080"/>
    </location>
</feature>
<evidence type="ECO:0000256" key="1">
    <source>
        <dbReference type="ARBA" id="ARBA00004477"/>
    </source>
</evidence>